<feature type="compositionally biased region" description="Basic and acidic residues" evidence="2">
    <location>
        <begin position="57"/>
        <end position="71"/>
    </location>
</feature>
<evidence type="ECO:0000313" key="4">
    <source>
        <dbReference type="Proteomes" id="UP000053201"/>
    </source>
</evidence>
<evidence type="ECO:0000256" key="1">
    <source>
        <dbReference type="ARBA" id="ARBA00006888"/>
    </source>
</evidence>
<dbReference type="PANTHER" id="PTHR31841">
    <property type="entry name" value="PROTEIN FAM72A-RELATED"/>
    <property type="match status" value="1"/>
</dbReference>
<dbReference type="OrthoDB" id="2526683at2759"/>
<dbReference type="RefSeq" id="XP_016607974.1">
    <property type="nucleotide sequence ID" value="XM_016753529.1"/>
</dbReference>
<feature type="compositionally biased region" description="Basic residues" evidence="2">
    <location>
        <begin position="32"/>
        <end position="50"/>
    </location>
</feature>
<dbReference type="AlphaFoldDB" id="A0A0L0HGA0"/>
<reference evidence="3 4" key="1">
    <citation type="submission" date="2009-08" db="EMBL/GenBank/DDBJ databases">
        <title>The Genome Sequence of Spizellomyces punctatus strain DAOM BR117.</title>
        <authorList>
            <consortium name="The Broad Institute Genome Sequencing Platform"/>
            <person name="Russ C."/>
            <person name="Cuomo C."/>
            <person name="Shea T."/>
            <person name="Young S.K."/>
            <person name="Zeng Q."/>
            <person name="Koehrsen M."/>
            <person name="Haas B."/>
            <person name="Borodovsky M."/>
            <person name="Guigo R."/>
            <person name="Alvarado L."/>
            <person name="Berlin A."/>
            <person name="Bochicchio J."/>
            <person name="Borenstein D."/>
            <person name="Chapman S."/>
            <person name="Chen Z."/>
            <person name="Engels R."/>
            <person name="Freedman E."/>
            <person name="Gellesch M."/>
            <person name="Goldberg J."/>
            <person name="Griggs A."/>
            <person name="Gujja S."/>
            <person name="Heiman D."/>
            <person name="Hepburn T."/>
            <person name="Howarth C."/>
            <person name="Jen D."/>
            <person name="Larson L."/>
            <person name="Lewis B."/>
            <person name="Mehta T."/>
            <person name="Park D."/>
            <person name="Pearson M."/>
            <person name="Roberts A."/>
            <person name="Saif S."/>
            <person name="Shenoy N."/>
            <person name="Sisk P."/>
            <person name="Stolte C."/>
            <person name="Sykes S."/>
            <person name="Thomson T."/>
            <person name="Walk T."/>
            <person name="White J."/>
            <person name="Yandava C."/>
            <person name="Burger G."/>
            <person name="Gray M.W."/>
            <person name="Holland P.W.H."/>
            <person name="King N."/>
            <person name="Lang F.B.F."/>
            <person name="Roger A.J."/>
            <person name="Ruiz-Trillo I."/>
            <person name="Lander E."/>
            <person name="Nusbaum C."/>
        </authorList>
    </citation>
    <scope>NUCLEOTIDE SEQUENCE [LARGE SCALE GENOMIC DNA]</scope>
    <source>
        <strain evidence="3 4">DAOM BR117</strain>
    </source>
</reference>
<name>A0A0L0HGA0_SPIPD</name>
<dbReference type="InParanoid" id="A0A0L0HGA0"/>
<gene>
    <name evidence="3" type="ORF">SPPG_05306</name>
</gene>
<dbReference type="InterPro" id="IPR026768">
    <property type="entry name" value="YPEH2ZP"/>
</dbReference>
<dbReference type="EMBL" id="KQ257457">
    <property type="protein sequence ID" value="KNC99934.1"/>
    <property type="molecule type" value="Genomic_DNA"/>
</dbReference>
<dbReference type="VEuPathDB" id="FungiDB:SPPG_05306"/>
<evidence type="ECO:0008006" key="5">
    <source>
        <dbReference type="Google" id="ProtNLM"/>
    </source>
</evidence>
<protein>
    <recommendedName>
        <fullName evidence="5">Protein FAM72</fullName>
    </recommendedName>
</protein>
<organism evidence="3 4">
    <name type="scientific">Spizellomyces punctatus (strain DAOM BR117)</name>
    <dbReference type="NCBI Taxonomy" id="645134"/>
    <lineage>
        <taxon>Eukaryota</taxon>
        <taxon>Fungi</taxon>
        <taxon>Fungi incertae sedis</taxon>
        <taxon>Chytridiomycota</taxon>
        <taxon>Chytridiomycota incertae sedis</taxon>
        <taxon>Chytridiomycetes</taxon>
        <taxon>Spizellomycetales</taxon>
        <taxon>Spizellomycetaceae</taxon>
        <taxon>Spizellomyces</taxon>
    </lineage>
</organism>
<evidence type="ECO:0000313" key="3">
    <source>
        <dbReference type="EMBL" id="KNC99934.1"/>
    </source>
</evidence>
<dbReference type="Pfam" id="PF14976">
    <property type="entry name" value="YPEH2ZP"/>
    <property type="match status" value="1"/>
</dbReference>
<comment type="similarity">
    <text evidence="1">Belongs to the FAM72 family.</text>
</comment>
<proteinExistence type="inferred from homology"/>
<dbReference type="OMA" id="MTICARS"/>
<evidence type="ECO:0000256" key="2">
    <source>
        <dbReference type="SAM" id="MobiDB-lite"/>
    </source>
</evidence>
<dbReference type="eggNOG" id="ENOG502S1HA">
    <property type="taxonomic scope" value="Eukaryota"/>
</dbReference>
<accession>A0A0L0HGA0</accession>
<dbReference type="GeneID" id="27688694"/>
<dbReference type="PANTHER" id="PTHR31841:SF1">
    <property type="entry name" value="PROTEIN FAM72A-RELATED"/>
    <property type="match status" value="1"/>
</dbReference>
<feature type="region of interest" description="Disordered" evidence="2">
    <location>
        <begin position="1"/>
        <end position="84"/>
    </location>
</feature>
<keyword evidence="4" id="KW-1185">Reference proteome</keyword>
<feature type="compositionally biased region" description="Low complexity" evidence="2">
    <location>
        <begin position="1"/>
        <end position="23"/>
    </location>
</feature>
<dbReference type="Proteomes" id="UP000053201">
    <property type="component" value="Unassembled WGS sequence"/>
</dbReference>
<dbReference type="GO" id="GO:0005829">
    <property type="term" value="C:cytosol"/>
    <property type="evidence" value="ECO:0007669"/>
    <property type="project" value="TreeGrafter"/>
</dbReference>
<sequence>MSSSYLPRPRSSLLPRTSSTSFTVLQPPNQRRSLHRPRQHPPHPHPHPHPAHQAQTPDRDPRAQDRGDVVRPPRPGTSSHPHFRSKTVCTLSCRHCDSVVCSRGMKAILLGDLRVELYSTDTPPSNRVQLVDHDYMTRNCRCRIRDVACLGCGNVIGYHVTQPCDKCLDSCNNGHFWMFLSEGVTSTDRMDLSGTKNLVWAQLPCVEMDEMGMGIGIEYELLCR</sequence>